<organism evidence="1">
    <name type="scientific">Tuwongella immobilis</name>
    <dbReference type="NCBI Taxonomy" id="692036"/>
    <lineage>
        <taxon>Bacteria</taxon>
        <taxon>Pseudomonadati</taxon>
        <taxon>Planctomycetota</taxon>
        <taxon>Planctomycetia</taxon>
        <taxon>Gemmatales</taxon>
        <taxon>Gemmataceae</taxon>
        <taxon>Tuwongella</taxon>
    </lineage>
</organism>
<evidence type="ECO:0000313" key="2">
    <source>
        <dbReference type="Proteomes" id="UP000464378"/>
    </source>
</evidence>
<dbReference type="Proteomes" id="UP000464378">
    <property type="component" value="Chromosome"/>
</dbReference>
<accession>A0A6C2YQ35</accession>
<name>A0A6C2YQ35_9BACT</name>
<keyword evidence="2" id="KW-1185">Reference proteome</keyword>
<gene>
    <name evidence="1" type="ORF">GMBLW1_06710</name>
</gene>
<dbReference type="KEGG" id="tim:GMBLW1_06710"/>
<evidence type="ECO:0000313" key="1">
    <source>
        <dbReference type="EMBL" id="VIP03289.1"/>
    </source>
</evidence>
<dbReference type="AlphaFoldDB" id="A0A6C2YQ35"/>
<reference evidence="1" key="1">
    <citation type="submission" date="2019-04" db="EMBL/GenBank/DDBJ databases">
        <authorList>
            <consortium name="Science for Life Laboratories"/>
        </authorList>
    </citation>
    <scope>NUCLEOTIDE SEQUENCE</scope>
    <source>
        <strain evidence="1">MBLW1</strain>
    </source>
</reference>
<dbReference type="InParanoid" id="A0A6C2YQ35"/>
<protein>
    <submittedName>
        <fullName evidence="1">Nitrite reductase (NAD(P)H) large subunit, NirD</fullName>
    </submittedName>
</protein>
<dbReference type="EMBL" id="LR593887">
    <property type="protein sequence ID" value="VTS03950.1"/>
    <property type="molecule type" value="Genomic_DNA"/>
</dbReference>
<dbReference type="RefSeq" id="WP_162658372.1">
    <property type="nucleotide sequence ID" value="NZ_LR593887.1"/>
</dbReference>
<sequence length="231" mass="24535">MAIRLFLVEFGKSGFLGRFGWEGPTVLQRDQTVVIESERGVELGVVRCELELPPQASGTVRPILRSATEADHALSQSLQHQASQLLAEFEQHVERAGLPVACLDSESLLDDQTVVLHLLPWADCDLSPSLESLCANGSRRILVEDHRRLPAERLTEPETKGCGKPGCGSASSGGCSSCGSSSGGGCSTGGCSRGSVAGSDELTEYFRSLRDQLDAQTETISASPPGRLPLN</sequence>
<dbReference type="EMBL" id="LR586016">
    <property type="protein sequence ID" value="VIP03289.1"/>
    <property type="molecule type" value="Genomic_DNA"/>
</dbReference>
<proteinExistence type="predicted"/>